<dbReference type="InterPro" id="IPR019557">
    <property type="entry name" value="AminoTfrase-like_pln_mobile"/>
</dbReference>
<protein>
    <recommendedName>
        <fullName evidence="1">Aminotransferase-like plant mobile domain-containing protein</fullName>
    </recommendedName>
</protein>
<feature type="domain" description="Aminotransferase-like plant mobile" evidence="1">
    <location>
        <begin position="103"/>
        <end position="378"/>
    </location>
</feature>
<evidence type="ECO:0000259" key="1">
    <source>
        <dbReference type="Pfam" id="PF10536"/>
    </source>
</evidence>
<proteinExistence type="predicted"/>
<evidence type="ECO:0000313" key="2">
    <source>
        <dbReference type="EMBL" id="SPD05653.1"/>
    </source>
</evidence>
<sequence>MDDLQIIPGPIDESVLTLQAGHRSTNIWNNTLGSDPILHCRRREAVLSRGNRPHPRIVAYLQRAGFYGLYCLRFIQLDWALITALVERWREETHTFPPTPGMSWLSDVFGVLPDDADDATVQQYARAYILEMIGGSIFADKSGDRVHLQWLGLLRDFDIAGSYSWGSATLAWLYRELCRATKPNTKDIGGALILVQLWAWSRFPHMTPDILSIQPIDYGVDAAGQPLPQGPHGVRWANAKCEREVSTHVLQHYRNALGMQHPDEIVWQPYVNANLPDYCLTGQEIWRSVVPLICTDVVEMHCPDRVLRQFGMQQPIPEPVDTKVSLHKVDLRGNVHQDWASFHDTYIDRWNNRLQHVITRDPLSLPMAYDDEYMVWYRSITRRHIDQQSARFDVLI</sequence>
<reference evidence="2" key="1">
    <citation type="submission" date="2018-02" db="EMBL/GenBank/DDBJ databases">
        <authorList>
            <person name="Cohen D.B."/>
            <person name="Kent A.D."/>
        </authorList>
    </citation>
    <scope>NUCLEOTIDE SEQUENCE</scope>
</reference>
<dbReference type="AlphaFoldDB" id="A0A2N9H1G9"/>
<accession>A0A2N9H1G9</accession>
<name>A0A2N9H1G9_FAGSY</name>
<gene>
    <name evidence="2" type="ORF">FSB_LOCUS33535</name>
</gene>
<organism evidence="2">
    <name type="scientific">Fagus sylvatica</name>
    <name type="common">Beechnut</name>
    <dbReference type="NCBI Taxonomy" id="28930"/>
    <lineage>
        <taxon>Eukaryota</taxon>
        <taxon>Viridiplantae</taxon>
        <taxon>Streptophyta</taxon>
        <taxon>Embryophyta</taxon>
        <taxon>Tracheophyta</taxon>
        <taxon>Spermatophyta</taxon>
        <taxon>Magnoliopsida</taxon>
        <taxon>eudicotyledons</taxon>
        <taxon>Gunneridae</taxon>
        <taxon>Pentapetalae</taxon>
        <taxon>rosids</taxon>
        <taxon>fabids</taxon>
        <taxon>Fagales</taxon>
        <taxon>Fagaceae</taxon>
        <taxon>Fagus</taxon>
    </lineage>
</organism>
<dbReference type="GO" id="GO:0010073">
    <property type="term" value="P:meristem maintenance"/>
    <property type="evidence" value="ECO:0007669"/>
    <property type="project" value="InterPro"/>
</dbReference>
<dbReference type="PANTHER" id="PTHR46033:SF8">
    <property type="entry name" value="PROTEIN MAINTENANCE OF MERISTEMS-LIKE"/>
    <property type="match status" value="1"/>
</dbReference>
<dbReference type="PANTHER" id="PTHR46033">
    <property type="entry name" value="PROTEIN MAIN-LIKE 2"/>
    <property type="match status" value="1"/>
</dbReference>
<dbReference type="EMBL" id="OIVN01002684">
    <property type="protein sequence ID" value="SPD05653.1"/>
    <property type="molecule type" value="Genomic_DNA"/>
</dbReference>
<dbReference type="InterPro" id="IPR044824">
    <property type="entry name" value="MAIN-like"/>
</dbReference>
<dbReference type="Pfam" id="PF10536">
    <property type="entry name" value="PMD"/>
    <property type="match status" value="1"/>
</dbReference>